<dbReference type="PANTHER" id="PTHR11487">
    <property type="entry name" value="THIOESTERASE"/>
    <property type="match status" value="1"/>
</dbReference>
<comment type="similarity">
    <text evidence="1">Belongs to the thioesterase family.</text>
</comment>
<evidence type="ECO:0000259" key="3">
    <source>
        <dbReference type="SMART" id="SM00824"/>
    </source>
</evidence>
<name>A0A846Z4E6_9ACTN</name>
<organism evidence="4 5">
    <name type="scientific">Actinomadura latina</name>
    <dbReference type="NCBI Taxonomy" id="163603"/>
    <lineage>
        <taxon>Bacteria</taxon>
        <taxon>Bacillati</taxon>
        <taxon>Actinomycetota</taxon>
        <taxon>Actinomycetes</taxon>
        <taxon>Streptosporangiales</taxon>
        <taxon>Thermomonosporaceae</taxon>
        <taxon>Actinomadura</taxon>
    </lineage>
</organism>
<keyword evidence="5" id="KW-1185">Reference proteome</keyword>
<keyword evidence="2" id="KW-0378">Hydrolase</keyword>
<accession>A0A846Z4E6</accession>
<dbReference type="InterPro" id="IPR001031">
    <property type="entry name" value="Thioesterase"/>
</dbReference>
<feature type="domain" description="Thioesterase TesA-like" evidence="3">
    <location>
        <begin position="30"/>
        <end position="257"/>
    </location>
</feature>
<dbReference type="InterPro" id="IPR029058">
    <property type="entry name" value="AB_hydrolase_fold"/>
</dbReference>
<dbReference type="AlphaFoldDB" id="A0A846Z4E6"/>
<dbReference type="SMART" id="SM00824">
    <property type="entry name" value="PKS_TE"/>
    <property type="match status" value="1"/>
</dbReference>
<evidence type="ECO:0000313" key="5">
    <source>
        <dbReference type="Proteomes" id="UP000579250"/>
    </source>
</evidence>
<evidence type="ECO:0000256" key="1">
    <source>
        <dbReference type="ARBA" id="ARBA00007169"/>
    </source>
</evidence>
<dbReference type="Proteomes" id="UP000579250">
    <property type="component" value="Unassembled WGS sequence"/>
</dbReference>
<dbReference type="PANTHER" id="PTHR11487:SF0">
    <property type="entry name" value="S-ACYL FATTY ACID SYNTHASE THIOESTERASE, MEDIUM CHAIN"/>
    <property type="match status" value="1"/>
</dbReference>
<dbReference type="EMBL" id="JAAXPI010000040">
    <property type="protein sequence ID" value="NKZ06727.1"/>
    <property type="molecule type" value="Genomic_DNA"/>
</dbReference>
<sequence>MADADTGTRDAGPAWFPGAAADPEAGVRLICFPHAGGTPSVYRDWDAHVGDHVQVVPVLLPGRSFRLEERPRSELRPMAADIAAALIDRGLAGSHALFGHSMGALLAYEVACELRDRGAGEPLHLFVSGSRAPHFYGDRIGAELTDDALLRMVRDLGGLAGAGVDPRSGGPQFARRAPVLRADLTACERYRWAPRRPLRCPITAFSAAGDPIAAPAQVDEWREYTYGSTLRRHLPGGHFYLAGPDRAALLRELRRELGGHPRGHTLDPRRTRT</sequence>
<dbReference type="GO" id="GO:0008610">
    <property type="term" value="P:lipid biosynthetic process"/>
    <property type="evidence" value="ECO:0007669"/>
    <property type="project" value="TreeGrafter"/>
</dbReference>
<evidence type="ECO:0000313" key="4">
    <source>
        <dbReference type="EMBL" id="NKZ06727.1"/>
    </source>
</evidence>
<proteinExistence type="inferred from homology"/>
<dbReference type="InterPro" id="IPR012223">
    <property type="entry name" value="TEII"/>
</dbReference>
<gene>
    <name evidence="4" type="ORF">HGB48_23730</name>
</gene>
<dbReference type="SUPFAM" id="SSF53474">
    <property type="entry name" value="alpha/beta-Hydrolases"/>
    <property type="match status" value="1"/>
</dbReference>
<dbReference type="Pfam" id="PF00975">
    <property type="entry name" value="Thioesterase"/>
    <property type="match status" value="1"/>
</dbReference>
<reference evidence="4 5" key="1">
    <citation type="submission" date="2020-04" db="EMBL/GenBank/DDBJ databases">
        <title>MicrobeNet Type strains.</title>
        <authorList>
            <person name="Nicholson A.C."/>
        </authorList>
    </citation>
    <scope>NUCLEOTIDE SEQUENCE [LARGE SCALE GENOMIC DNA]</scope>
    <source>
        <strain evidence="4 5">ATCC BAA-277</strain>
    </source>
</reference>
<dbReference type="GO" id="GO:0016787">
    <property type="term" value="F:hydrolase activity"/>
    <property type="evidence" value="ECO:0007669"/>
    <property type="project" value="UniProtKB-KW"/>
</dbReference>
<comment type="caution">
    <text evidence="4">The sequence shown here is derived from an EMBL/GenBank/DDBJ whole genome shotgun (WGS) entry which is preliminary data.</text>
</comment>
<dbReference type="Gene3D" id="3.40.50.1820">
    <property type="entry name" value="alpha/beta hydrolase"/>
    <property type="match status" value="1"/>
</dbReference>
<dbReference type="InterPro" id="IPR020802">
    <property type="entry name" value="TesA-like"/>
</dbReference>
<protein>
    <submittedName>
        <fullName evidence="4">Thioesterase</fullName>
    </submittedName>
</protein>
<dbReference type="RefSeq" id="WP_067634683.1">
    <property type="nucleotide sequence ID" value="NZ_JAAXPI010000040.1"/>
</dbReference>
<evidence type="ECO:0000256" key="2">
    <source>
        <dbReference type="ARBA" id="ARBA00022801"/>
    </source>
</evidence>